<dbReference type="EMBL" id="JXAK01000001">
    <property type="protein sequence ID" value="KIL42421.1"/>
    <property type="molecule type" value="Genomic_DNA"/>
</dbReference>
<proteinExistence type="predicted"/>
<dbReference type="SUPFAM" id="SSF74650">
    <property type="entry name" value="Galactose mutarotase-like"/>
    <property type="match status" value="1"/>
</dbReference>
<evidence type="ECO:0000313" key="2">
    <source>
        <dbReference type="Proteomes" id="UP000031967"/>
    </source>
</evidence>
<keyword evidence="2" id="KW-1185">Reference proteome</keyword>
<dbReference type="Pfam" id="PF01263">
    <property type="entry name" value="Aldose_epim"/>
    <property type="match status" value="1"/>
</dbReference>
<protein>
    <submittedName>
        <fullName evidence="1">Aldose epimerase</fullName>
    </submittedName>
</protein>
<accession>A0ABR5AN23</accession>
<dbReference type="Proteomes" id="UP000031967">
    <property type="component" value="Unassembled WGS sequence"/>
</dbReference>
<sequence>MIKQDSWQGQTIYLLENNRLAVSLVPSINNNVYQIYDKTLQREVLSVPESPEQLLERPVHFGTPILMPPNRIRNGRFTFDGREYQFDVKPETGHHSHGVLRALPWKAVHVSSCEGIDAITSLFNTADHPDVMRQYPHDLTLEVIYELAGSSLIHKLRVANHGTTTAPFGYGLHTWFQLDHAPDKWTLQLPVDGVWELDEGLMPTERILPLGDEYAGLAEGINLKGRNLDTVFRIGDREAIAELLGPGCNIKYSGSKQFKHWVIYTKGEADNDICLEPYTWVTNAPNLSLDPELTGLIGIKPGEQLTLQVVLDITYP</sequence>
<dbReference type="Gene3D" id="2.70.98.10">
    <property type="match status" value="1"/>
</dbReference>
<dbReference type="CDD" id="cd01081">
    <property type="entry name" value="Aldose_epim"/>
    <property type="match status" value="1"/>
</dbReference>
<dbReference type="PANTHER" id="PTHR10091:SF0">
    <property type="entry name" value="GALACTOSE MUTAROTASE"/>
    <property type="match status" value="1"/>
</dbReference>
<dbReference type="RefSeq" id="WP_041044739.1">
    <property type="nucleotide sequence ID" value="NZ_JXAK01000001.1"/>
</dbReference>
<dbReference type="InterPro" id="IPR008183">
    <property type="entry name" value="Aldose_1/G6P_1-epimerase"/>
</dbReference>
<dbReference type="InterPro" id="IPR014718">
    <property type="entry name" value="GH-type_carb-bd"/>
</dbReference>
<dbReference type="PANTHER" id="PTHR10091">
    <property type="entry name" value="ALDOSE-1-EPIMERASE"/>
    <property type="match status" value="1"/>
</dbReference>
<gene>
    <name evidence="1" type="ORF">SD70_00390</name>
</gene>
<dbReference type="InterPro" id="IPR011013">
    <property type="entry name" value="Gal_mutarotase_sf_dom"/>
</dbReference>
<comment type="caution">
    <text evidence="1">The sequence shown here is derived from an EMBL/GenBank/DDBJ whole genome shotgun (WGS) entry which is preliminary data.</text>
</comment>
<reference evidence="1 2" key="1">
    <citation type="submission" date="2014-12" db="EMBL/GenBank/DDBJ databases">
        <title>Draft genome sequence of Paenibacillus kamchatkensis strain B-2647.</title>
        <authorList>
            <person name="Karlyshev A.V."/>
            <person name="Kudryashova E.B."/>
        </authorList>
    </citation>
    <scope>NUCLEOTIDE SEQUENCE [LARGE SCALE GENOMIC DNA]</scope>
    <source>
        <strain evidence="1 2">VKM B-2647</strain>
    </source>
</reference>
<organism evidence="1 2">
    <name type="scientific">Gordoniibacillus kamchatkensis</name>
    <dbReference type="NCBI Taxonomy" id="1590651"/>
    <lineage>
        <taxon>Bacteria</taxon>
        <taxon>Bacillati</taxon>
        <taxon>Bacillota</taxon>
        <taxon>Bacilli</taxon>
        <taxon>Bacillales</taxon>
        <taxon>Paenibacillaceae</taxon>
        <taxon>Gordoniibacillus</taxon>
    </lineage>
</organism>
<name>A0ABR5AN23_9BACL</name>
<evidence type="ECO:0000313" key="1">
    <source>
        <dbReference type="EMBL" id="KIL42421.1"/>
    </source>
</evidence>